<organism evidence="2">
    <name type="scientific">Musa acuminata</name>
    <name type="common">Banana</name>
    <name type="synonym">Musa cavendishii</name>
    <dbReference type="NCBI Taxonomy" id="4641"/>
    <lineage>
        <taxon>Eukaryota</taxon>
        <taxon>Viridiplantae</taxon>
        <taxon>Streptophyta</taxon>
        <taxon>Embryophyta</taxon>
        <taxon>Tracheophyta</taxon>
        <taxon>Spermatophyta</taxon>
        <taxon>Magnoliopsida</taxon>
        <taxon>Liliopsida</taxon>
        <taxon>Zingiberales</taxon>
        <taxon>Musaceae</taxon>
        <taxon>Musa</taxon>
    </lineage>
</organism>
<gene>
    <name evidence="2" type="ORF">MA4_112I10.34</name>
</gene>
<evidence type="ECO:0000256" key="1">
    <source>
        <dbReference type="SAM" id="MobiDB-lite"/>
    </source>
</evidence>
<sequence>MHALTRTVPCCCCPSTRLPVPNLQSSCSVGTSRTFARPRESTAITRPSHASTESTTAPCGSSSWFRIVPLSFKSTASMLEAVPDMGTPDGARDVKAGHVDVSVLGREGQALVGLSEEYDAGDSLGEAAEAVAVRVGPVGGEQLSGREIEQKDGAIVEAGSKVVVREGETAAGECVGGGGQQLGVGTAAEPEVGSSAVEANELVAPGRERGTPTRPNAAAEILPQELRTGNVSPRRAHLQVPINATTTQTWKLSNVLKI</sequence>
<dbReference type="AlphaFoldDB" id="Q1EP02"/>
<feature type="compositionally biased region" description="Polar residues" evidence="1">
    <location>
        <begin position="42"/>
        <end position="58"/>
    </location>
</feature>
<dbReference type="EMBL" id="AC186756">
    <property type="protein sequence ID" value="ABF70155.1"/>
    <property type="molecule type" value="Genomic_DNA"/>
</dbReference>
<name>Q1EP02_MUSAC</name>
<protein>
    <submittedName>
        <fullName evidence="2">Uncharacterized protein</fullName>
    </submittedName>
</protein>
<accession>Q1EP02</accession>
<evidence type="ECO:0000313" key="2">
    <source>
        <dbReference type="EMBL" id="ABF70155.1"/>
    </source>
</evidence>
<feature type="region of interest" description="Disordered" evidence="1">
    <location>
        <begin position="36"/>
        <end position="58"/>
    </location>
</feature>
<proteinExistence type="predicted"/>
<reference evidence="2" key="1">
    <citation type="submission" date="2006-05" db="EMBL/GenBank/DDBJ databases">
        <authorList>
            <person name="Town C.D."/>
            <person name="Ronning C.M."/>
            <person name="Cheung F."/>
            <person name="Haas B.J."/>
            <person name="Althoff R."/>
            <person name="Arbogast T."/>
            <person name="Hine E."/>
            <person name="Piffanelli P."/>
            <person name="Tallon L.J."/>
        </authorList>
    </citation>
    <scope>NUCLEOTIDE SEQUENCE</scope>
</reference>